<dbReference type="OrthoDB" id="10252354at2759"/>
<comment type="caution">
    <text evidence="8">The sequence shown here is derived from an EMBL/GenBank/DDBJ whole genome shotgun (WGS) entry which is preliminary data.</text>
</comment>
<keyword evidence="9" id="KW-1185">Reference proteome</keyword>
<comment type="similarity">
    <text evidence="5">Belongs to the protein kinase superfamily. STE Ser/Thr protein kinase family. MAP kinase kinase subfamily.</text>
</comment>
<keyword evidence="3" id="KW-0418">Kinase</keyword>
<dbReference type="EMBL" id="CAJVPK010000625">
    <property type="protein sequence ID" value="CAG8533308.1"/>
    <property type="molecule type" value="Genomic_DNA"/>
</dbReference>
<evidence type="ECO:0000259" key="7">
    <source>
        <dbReference type="PROSITE" id="PS50011"/>
    </source>
</evidence>
<dbReference type="AlphaFoldDB" id="A0A9N9AHJ6"/>
<dbReference type="PANTHER" id="PTHR48013:SF25">
    <property type="entry name" value="MAP KINASE KINASE PBS2"/>
    <property type="match status" value="1"/>
</dbReference>
<evidence type="ECO:0000256" key="5">
    <source>
        <dbReference type="ARBA" id="ARBA00038035"/>
    </source>
</evidence>
<dbReference type="PROSITE" id="PS00108">
    <property type="entry name" value="PROTEIN_KINASE_ST"/>
    <property type="match status" value="1"/>
</dbReference>
<name>A0A9N9AHJ6_9GLOM</name>
<dbReference type="SMART" id="SM00220">
    <property type="entry name" value="S_TKc"/>
    <property type="match status" value="1"/>
</dbReference>
<evidence type="ECO:0000256" key="3">
    <source>
        <dbReference type="ARBA" id="ARBA00022777"/>
    </source>
</evidence>
<dbReference type="InterPro" id="IPR011009">
    <property type="entry name" value="Kinase-like_dom_sf"/>
</dbReference>
<dbReference type="Proteomes" id="UP000789706">
    <property type="component" value="Unassembled WGS sequence"/>
</dbReference>
<dbReference type="PROSITE" id="PS50011">
    <property type="entry name" value="PROTEIN_KINASE_DOM"/>
    <property type="match status" value="1"/>
</dbReference>
<dbReference type="Pfam" id="PF00069">
    <property type="entry name" value="Pkinase"/>
    <property type="match status" value="1"/>
</dbReference>
<evidence type="ECO:0000256" key="4">
    <source>
        <dbReference type="ARBA" id="ARBA00022840"/>
    </source>
</evidence>
<protein>
    <recommendedName>
        <fullName evidence="6">mitogen-activated protein kinase kinase</fullName>
        <ecNumber evidence="6">2.7.12.2</ecNumber>
    </recommendedName>
</protein>
<evidence type="ECO:0000256" key="6">
    <source>
        <dbReference type="ARBA" id="ARBA00038999"/>
    </source>
</evidence>
<keyword evidence="1" id="KW-0808">Transferase</keyword>
<dbReference type="Gene3D" id="1.10.510.10">
    <property type="entry name" value="Transferase(Phosphotransferase) domain 1"/>
    <property type="match status" value="1"/>
</dbReference>
<dbReference type="GO" id="GO:0071474">
    <property type="term" value="P:cellular hyperosmotic response"/>
    <property type="evidence" value="ECO:0007669"/>
    <property type="project" value="TreeGrafter"/>
</dbReference>
<accession>A0A9N9AHJ6</accession>
<proteinExistence type="inferred from homology"/>
<evidence type="ECO:0000256" key="2">
    <source>
        <dbReference type="ARBA" id="ARBA00022741"/>
    </source>
</evidence>
<keyword evidence="2" id="KW-0547">Nucleotide-binding</keyword>
<dbReference type="InterPro" id="IPR008271">
    <property type="entry name" value="Ser/Thr_kinase_AS"/>
</dbReference>
<dbReference type="InterPro" id="IPR000719">
    <property type="entry name" value="Prot_kinase_dom"/>
</dbReference>
<dbReference type="EC" id="2.7.12.2" evidence="6"/>
<dbReference type="GO" id="GO:0005524">
    <property type="term" value="F:ATP binding"/>
    <property type="evidence" value="ECO:0007669"/>
    <property type="project" value="UniProtKB-KW"/>
</dbReference>
<organism evidence="8 9">
    <name type="scientific">Diversispora eburnea</name>
    <dbReference type="NCBI Taxonomy" id="1213867"/>
    <lineage>
        <taxon>Eukaryota</taxon>
        <taxon>Fungi</taxon>
        <taxon>Fungi incertae sedis</taxon>
        <taxon>Mucoromycota</taxon>
        <taxon>Glomeromycotina</taxon>
        <taxon>Glomeromycetes</taxon>
        <taxon>Diversisporales</taxon>
        <taxon>Diversisporaceae</taxon>
        <taxon>Diversispora</taxon>
    </lineage>
</organism>
<reference evidence="8" key="1">
    <citation type="submission" date="2021-06" db="EMBL/GenBank/DDBJ databases">
        <authorList>
            <person name="Kallberg Y."/>
            <person name="Tangrot J."/>
            <person name="Rosling A."/>
        </authorList>
    </citation>
    <scope>NUCLEOTIDE SEQUENCE</scope>
    <source>
        <strain evidence="8">AZ414A</strain>
    </source>
</reference>
<evidence type="ECO:0000313" key="9">
    <source>
        <dbReference type="Proteomes" id="UP000789706"/>
    </source>
</evidence>
<dbReference type="PANTHER" id="PTHR48013">
    <property type="entry name" value="DUAL SPECIFICITY MITOGEN-ACTIVATED PROTEIN KINASE KINASE 5-RELATED"/>
    <property type="match status" value="1"/>
</dbReference>
<evidence type="ECO:0000313" key="8">
    <source>
        <dbReference type="EMBL" id="CAG8533308.1"/>
    </source>
</evidence>
<sequence length="181" mass="20293">MVKGLKFLKDELNIIHRDVKPTNVLVNRTGEVKLCDFGVSGQLVKSLARTNVGCQSYMAPERFNLSENGYGVQSDVWSLGLAMVEVAIGKYPYPVQSSGKGGIWDQLSAIVNEKSPSLPNDKFSEECCDFAAQCLNKNPSERPTYSQLLEHPFVKKYQDAAVDMKSWAEESYSLRQDIYKE</sequence>
<dbReference type="SUPFAM" id="SSF56112">
    <property type="entry name" value="Protein kinase-like (PK-like)"/>
    <property type="match status" value="1"/>
</dbReference>
<feature type="domain" description="Protein kinase" evidence="7">
    <location>
        <begin position="1"/>
        <end position="154"/>
    </location>
</feature>
<keyword evidence="4" id="KW-0067">ATP-binding</keyword>
<gene>
    <name evidence="8" type="ORF">DEBURN_LOCUS6247</name>
</gene>
<dbReference type="GO" id="GO:0004708">
    <property type="term" value="F:MAP kinase kinase activity"/>
    <property type="evidence" value="ECO:0007669"/>
    <property type="project" value="UniProtKB-EC"/>
</dbReference>
<evidence type="ECO:0000256" key="1">
    <source>
        <dbReference type="ARBA" id="ARBA00022679"/>
    </source>
</evidence>